<dbReference type="SUPFAM" id="SSF52540">
    <property type="entry name" value="P-loop containing nucleoside triphosphate hydrolases"/>
    <property type="match status" value="1"/>
</dbReference>
<evidence type="ECO:0000313" key="3">
    <source>
        <dbReference type="EMBL" id="CAL4769050.1"/>
    </source>
</evidence>
<keyword evidence="4" id="KW-1185">Reference proteome</keyword>
<accession>A0A9P1FMP2</accession>
<evidence type="ECO:0000313" key="2">
    <source>
        <dbReference type="EMBL" id="CAI3981738.1"/>
    </source>
</evidence>
<organism evidence="2">
    <name type="scientific">Cladocopium goreaui</name>
    <dbReference type="NCBI Taxonomy" id="2562237"/>
    <lineage>
        <taxon>Eukaryota</taxon>
        <taxon>Sar</taxon>
        <taxon>Alveolata</taxon>
        <taxon>Dinophyceae</taxon>
        <taxon>Suessiales</taxon>
        <taxon>Symbiodiniaceae</taxon>
        <taxon>Cladocopium</taxon>
    </lineage>
</organism>
<dbReference type="EMBL" id="CAMXCT010000657">
    <property type="protein sequence ID" value="CAI3981738.1"/>
    <property type="molecule type" value="Genomic_DNA"/>
</dbReference>
<dbReference type="EMBL" id="CAMXCT020000657">
    <property type="protein sequence ID" value="CAL1135113.1"/>
    <property type="molecule type" value="Genomic_DNA"/>
</dbReference>
<feature type="region of interest" description="Disordered" evidence="1">
    <location>
        <begin position="1"/>
        <end position="55"/>
    </location>
</feature>
<gene>
    <name evidence="2" type="ORF">C1SCF055_LOCUS9499</name>
</gene>
<proteinExistence type="predicted"/>
<dbReference type="SUPFAM" id="SSF52047">
    <property type="entry name" value="RNI-like"/>
    <property type="match status" value="1"/>
</dbReference>
<name>A0A9P1FMP2_9DINO</name>
<dbReference type="Gene3D" id="3.80.10.10">
    <property type="entry name" value="Ribonuclease Inhibitor"/>
    <property type="match status" value="1"/>
</dbReference>
<sequence>MAVEDLQTAKETGDEEKVERAKKEVEKAEEKVEKAEEKVEKAKKEVNEAEEKVPGLEEKEESLTLLEKFAEELGDLEERILNSRINNIEERPFLERDEVIQSIVTEMKETQRLKINKPRVVCLWSPRGMGKSSVIRRLAKMDEFAESRRCGRLLIFDAAWIPSGQMSVEASTLVSAMVLWHLLQLLDGYGVKLAGQVVNFKRMDFKDVVEVVERRSRPTGSVNSFEAWVRSACTTKDDVFKQWCLVTAAAFNAQQDCACLVLLDQTELLVKQTLDQRSSLGGSRSRFTEVCSQFPQQMAVYCTVTINMQVDLPAEEYTRLVIKSLPALMPLSFKGAKEAMVQWGGTQYGEEVLDQIYLFSAGVPRLLEYVFQTDGKLASTFEIAFNAMSECFKNSYSSAAPFFDQPDVALSLVLCSAVRWNATDRELVPGTSTRWSDIFNAGAAFPDGASVLVPLVWWFRDQKRQKVLAQKARGLNISLEGLLPDPADLLQAPQQGPLSRGTLWEKQVCNALAARFYLYCLADHKTPCDTYAPFLEIYPTTDNHLRSVLEQFSVCWSDGVEHPDEEASVLDRVGKAIKSNKNIKNAHHDLLIPVKRIETGDLEYIAAQCCYGNPKTATELTKTCQNKAWKPRTSDPSSEVPDTNVLLQICSTSEGMQKFQKTTPWAKRQEEKRYSLMSCKAIIAPKKLLRLLPQLRVLRLNSAGLSAEGLRNAIEGLTERWLDGTEVLETSQSKEKDRAICTASTKCTSAAGSPNSRRPTTPAVTVCKLQVLEMASCNADAAVPDLALYLASPCCSLTELDLSWNSLGPHAVQQLGWHLRQNVTLRSLKPKTQLLLAGVVVKGQRD</sequence>
<dbReference type="OrthoDB" id="10688062at2759"/>
<dbReference type="EMBL" id="CAMXCT030000657">
    <property type="protein sequence ID" value="CAL4769050.1"/>
    <property type="molecule type" value="Genomic_DNA"/>
</dbReference>
<reference evidence="3 4" key="2">
    <citation type="submission" date="2024-05" db="EMBL/GenBank/DDBJ databases">
        <authorList>
            <person name="Chen Y."/>
            <person name="Shah S."/>
            <person name="Dougan E. K."/>
            <person name="Thang M."/>
            <person name="Chan C."/>
        </authorList>
    </citation>
    <scope>NUCLEOTIDE SEQUENCE [LARGE SCALE GENOMIC DNA]</scope>
</reference>
<feature type="compositionally biased region" description="Basic and acidic residues" evidence="1">
    <location>
        <begin position="7"/>
        <end position="55"/>
    </location>
</feature>
<dbReference type="Proteomes" id="UP001152797">
    <property type="component" value="Unassembled WGS sequence"/>
</dbReference>
<dbReference type="InterPro" id="IPR027417">
    <property type="entry name" value="P-loop_NTPase"/>
</dbReference>
<protein>
    <submittedName>
        <fullName evidence="2">Uncharacterized protein</fullName>
    </submittedName>
</protein>
<reference evidence="2" key="1">
    <citation type="submission" date="2022-10" db="EMBL/GenBank/DDBJ databases">
        <authorList>
            <person name="Chen Y."/>
            <person name="Dougan E. K."/>
            <person name="Chan C."/>
            <person name="Rhodes N."/>
            <person name="Thang M."/>
        </authorList>
    </citation>
    <scope>NUCLEOTIDE SEQUENCE</scope>
</reference>
<dbReference type="AlphaFoldDB" id="A0A9P1FMP2"/>
<comment type="caution">
    <text evidence="2">The sequence shown here is derived from an EMBL/GenBank/DDBJ whole genome shotgun (WGS) entry which is preliminary data.</text>
</comment>
<evidence type="ECO:0000256" key="1">
    <source>
        <dbReference type="SAM" id="MobiDB-lite"/>
    </source>
</evidence>
<evidence type="ECO:0000313" key="4">
    <source>
        <dbReference type="Proteomes" id="UP001152797"/>
    </source>
</evidence>
<dbReference type="InterPro" id="IPR032675">
    <property type="entry name" value="LRR_dom_sf"/>
</dbReference>